<evidence type="ECO:0000256" key="1">
    <source>
        <dbReference type="SAM" id="SignalP"/>
    </source>
</evidence>
<name>A0A939JF67_9BACT</name>
<organism evidence="2 3">
    <name type="scientific">Hymenobacter telluris</name>
    <dbReference type="NCBI Taxonomy" id="2816474"/>
    <lineage>
        <taxon>Bacteria</taxon>
        <taxon>Pseudomonadati</taxon>
        <taxon>Bacteroidota</taxon>
        <taxon>Cytophagia</taxon>
        <taxon>Cytophagales</taxon>
        <taxon>Hymenobacteraceae</taxon>
        <taxon>Hymenobacter</taxon>
    </lineage>
</organism>
<evidence type="ECO:0000313" key="3">
    <source>
        <dbReference type="Proteomes" id="UP000664144"/>
    </source>
</evidence>
<dbReference type="AlphaFoldDB" id="A0A939JF67"/>
<comment type="caution">
    <text evidence="2">The sequence shown here is derived from an EMBL/GenBank/DDBJ whole genome shotgun (WGS) entry which is preliminary data.</text>
</comment>
<reference evidence="2" key="1">
    <citation type="submission" date="2021-03" db="EMBL/GenBank/DDBJ databases">
        <authorList>
            <person name="Kim M.K."/>
        </authorList>
    </citation>
    <scope>NUCLEOTIDE SEQUENCE</scope>
    <source>
        <strain evidence="2">BT186</strain>
    </source>
</reference>
<evidence type="ECO:0000313" key="2">
    <source>
        <dbReference type="EMBL" id="MBO0361165.1"/>
    </source>
</evidence>
<feature type="signal peptide" evidence="1">
    <location>
        <begin position="1"/>
        <end position="18"/>
    </location>
</feature>
<keyword evidence="1" id="KW-0732">Signal</keyword>
<dbReference type="Proteomes" id="UP000664144">
    <property type="component" value="Unassembled WGS sequence"/>
</dbReference>
<accession>A0A939JF67</accession>
<proteinExistence type="predicted"/>
<evidence type="ECO:0008006" key="4">
    <source>
        <dbReference type="Google" id="ProtNLM"/>
    </source>
</evidence>
<keyword evidence="3" id="KW-1185">Reference proteome</keyword>
<dbReference type="RefSeq" id="WP_206987065.1">
    <property type="nucleotide sequence ID" value="NZ_JAFLQZ010000038.1"/>
</dbReference>
<gene>
    <name evidence="2" type="ORF">J0X19_24620</name>
</gene>
<protein>
    <recommendedName>
        <fullName evidence="4">DUF4783 domain-containing protein</fullName>
    </recommendedName>
</protein>
<dbReference type="EMBL" id="JAFLQZ010000038">
    <property type="protein sequence ID" value="MBO0361165.1"/>
    <property type="molecule type" value="Genomic_DNA"/>
</dbReference>
<sequence>MKNLLLLFVLLPSFGAWAQVPSKLEEEKAKQAVRADIEKRASARRMIYQPGEFQTSLYANTEQKADLAGSIVVVHSFQVKDSTDVRRPYQVSYLVTAAGQVYVQEVVTPRR</sequence>
<feature type="chain" id="PRO_5036992002" description="DUF4783 domain-containing protein" evidence="1">
    <location>
        <begin position="19"/>
        <end position="111"/>
    </location>
</feature>